<evidence type="ECO:0000313" key="14">
    <source>
        <dbReference type="EMBL" id="MBE6834357.1"/>
    </source>
</evidence>
<comment type="subcellular location">
    <subcellularLocation>
        <location evidence="2">Cell membrane</location>
        <topology evidence="2">Multi-pass membrane protein</topology>
    </subcellularLocation>
</comment>
<dbReference type="AlphaFoldDB" id="A0A928KZL0"/>
<evidence type="ECO:0000256" key="11">
    <source>
        <dbReference type="ARBA" id="ARBA00023136"/>
    </source>
</evidence>
<keyword evidence="6" id="KW-0050">Antiport</keyword>
<dbReference type="Pfam" id="PF01554">
    <property type="entry name" value="MatE"/>
    <property type="match status" value="2"/>
</dbReference>
<feature type="transmembrane region" description="Helical" evidence="13">
    <location>
        <begin position="132"/>
        <end position="153"/>
    </location>
</feature>
<feature type="transmembrane region" description="Helical" evidence="13">
    <location>
        <begin position="56"/>
        <end position="78"/>
    </location>
</feature>
<feature type="transmembrane region" description="Helical" evidence="13">
    <location>
        <begin position="411"/>
        <end position="432"/>
    </location>
</feature>
<dbReference type="GO" id="GO:0015297">
    <property type="term" value="F:antiporter activity"/>
    <property type="evidence" value="ECO:0007669"/>
    <property type="project" value="UniProtKB-KW"/>
</dbReference>
<keyword evidence="10" id="KW-0406">Ion transport</keyword>
<comment type="caution">
    <text evidence="14">The sequence shown here is derived from an EMBL/GenBank/DDBJ whole genome shotgun (WGS) entry which is preliminary data.</text>
</comment>
<dbReference type="InterPro" id="IPR002528">
    <property type="entry name" value="MATE_fam"/>
</dbReference>
<evidence type="ECO:0000256" key="2">
    <source>
        <dbReference type="ARBA" id="ARBA00004651"/>
    </source>
</evidence>
<keyword evidence="7" id="KW-1003">Cell membrane</keyword>
<comment type="function">
    <text evidence="1">Multidrug efflux pump.</text>
</comment>
<gene>
    <name evidence="14" type="ORF">E7512_12400</name>
</gene>
<sequence length="447" mass="48584">MTSNIDFINADTRKAFIKMALPMMAAMFLNLAYNIMDSIWVGNLLGETAMAALTSSTPVILLLTAIGMGATNGLSIILSQKIGAGDKKQVNSLVTTSFVAAVLFSVILTIILELGLPTILNCLNTRSELFDMAYDYLAVYLLGYISTFLYLYFAALLRSYGNTSLQAISILLCTILDCILNPIFIKWIGFNGAAVTTIISESISVIILVVYLVKKKLFSLHFSLVDFHLIKPMIKNALPSIVQQSIPAISTSFLTAVISAFSVTAIAGYGITGKLETILLYPAMAFNMVMTTIIGQCVGGKRTDRANDYLKCSILNGGAIVLILSILVAVFAKPLSRLFVNTSGVAELVSMYFLIVGAGYVFNTITNCLLGTINGMGKPMVGMLLMMFYYLVVRMPLAWIFSKTFLGLNGVWLAVLISHIVACISAALYYIIYKKKSQGKTNNSIQE</sequence>
<dbReference type="PANTHER" id="PTHR43298">
    <property type="entry name" value="MULTIDRUG RESISTANCE PROTEIN NORM-RELATED"/>
    <property type="match status" value="1"/>
</dbReference>
<reference evidence="14" key="1">
    <citation type="submission" date="2019-04" db="EMBL/GenBank/DDBJ databases">
        <title>Evolution of Biomass-Degrading Anaerobic Consortia Revealed by Metagenomics.</title>
        <authorList>
            <person name="Peng X."/>
        </authorList>
    </citation>
    <scope>NUCLEOTIDE SEQUENCE</scope>
    <source>
        <strain evidence="14">SIG551</strain>
    </source>
</reference>
<evidence type="ECO:0000256" key="3">
    <source>
        <dbReference type="ARBA" id="ARBA00010199"/>
    </source>
</evidence>
<feature type="transmembrane region" description="Helical" evidence="13">
    <location>
        <begin position="380"/>
        <end position="399"/>
    </location>
</feature>
<evidence type="ECO:0000313" key="15">
    <source>
        <dbReference type="Proteomes" id="UP000754750"/>
    </source>
</evidence>
<evidence type="ECO:0000256" key="10">
    <source>
        <dbReference type="ARBA" id="ARBA00023065"/>
    </source>
</evidence>
<evidence type="ECO:0000256" key="9">
    <source>
        <dbReference type="ARBA" id="ARBA00022989"/>
    </source>
</evidence>
<proteinExistence type="inferred from homology"/>
<dbReference type="InterPro" id="IPR050222">
    <property type="entry name" value="MATE_MdtK"/>
</dbReference>
<evidence type="ECO:0000256" key="1">
    <source>
        <dbReference type="ARBA" id="ARBA00003408"/>
    </source>
</evidence>
<dbReference type="GO" id="GO:0006811">
    <property type="term" value="P:monoatomic ion transport"/>
    <property type="evidence" value="ECO:0007669"/>
    <property type="project" value="UniProtKB-KW"/>
</dbReference>
<dbReference type="InterPro" id="IPR048279">
    <property type="entry name" value="MdtK-like"/>
</dbReference>
<dbReference type="RefSeq" id="WP_326840836.1">
    <property type="nucleotide sequence ID" value="NZ_SVNY01000006.1"/>
</dbReference>
<protein>
    <recommendedName>
        <fullName evidence="4">Probable multidrug resistance protein NorM</fullName>
    </recommendedName>
    <alternativeName>
        <fullName evidence="12">Multidrug-efflux transporter</fullName>
    </alternativeName>
</protein>
<name>A0A928KZL0_9FIRM</name>
<dbReference type="GO" id="GO:0042910">
    <property type="term" value="F:xenobiotic transmembrane transporter activity"/>
    <property type="evidence" value="ECO:0007669"/>
    <property type="project" value="InterPro"/>
</dbReference>
<evidence type="ECO:0000256" key="5">
    <source>
        <dbReference type="ARBA" id="ARBA00022448"/>
    </source>
</evidence>
<keyword evidence="11 13" id="KW-0472">Membrane</keyword>
<evidence type="ECO:0000256" key="4">
    <source>
        <dbReference type="ARBA" id="ARBA00020268"/>
    </source>
</evidence>
<evidence type="ECO:0000256" key="8">
    <source>
        <dbReference type="ARBA" id="ARBA00022692"/>
    </source>
</evidence>
<feature type="transmembrane region" description="Helical" evidence="13">
    <location>
        <begin position="278"/>
        <end position="300"/>
    </location>
</feature>
<keyword evidence="9 13" id="KW-1133">Transmembrane helix</keyword>
<feature type="transmembrane region" description="Helical" evidence="13">
    <location>
        <begin position="253"/>
        <end position="272"/>
    </location>
</feature>
<accession>A0A928KZL0</accession>
<evidence type="ECO:0000256" key="6">
    <source>
        <dbReference type="ARBA" id="ARBA00022449"/>
    </source>
</evidence>
<feature type="transmembrane region" description="Helical" evidence="13">
    <location>
        <begin position="15"/>
        <end position="36"/>
    </location>
</feature>
<dbReference type="Proteomes" id="UP000754750">
    <property type="component" value="Unassembled WGS sequence"/>
</dbReference>
<keyword evidence="5" id="KW-0813">Transport</keyword>
<organism evidence="14 15">
    <name type="scientific">Faecalispora sporosphaeroides</name>
    <dbReference type="NCBI Taxonomy" id="1549"/>
    <lineage>
        <taxon>Bacteria</taxon>
        <taxon>Bacillati</taxon>
        <taxon>Bacillota</taxon>
        <taxon>Clostridia</taxon>
        <taxon>Eubacteriales</taxon>
        <taxon>Oscillospiraceae</taxon>
        <taxon>Faecalispora</taxon>
    </lineage>
</organism>
<feature type="transmembrane region" description="Helical" evidence="13">
    <location>
        <begin position="165"/>
        <end position="184"/>
    </location>
</feature>
<dbReference type="PANTHER" id="PTHR43298:SF2">
    <property type="entry name" value="FMN_FAD EXPORTER YEEO-RELATED"/>
    <property type="match status" value="1"/>
</dbReference>
<evidence type="ECO:0000256" key="13">
    <source>
        <dbReference type="SAM" id="Phobius"/>
    </source>
</evidence>
<evidence type="ECO:0000256" key="12">
    <source>
        <dbReference type="ARBA" id="ARBA00031636"/>
    </source>
</evidence>
<dbReference type="CDD" id="cd13138">
    <property type="entry name" value="MATE_yoeA_like"/>
    <property type="match status" value="1"/>
</dbReference>
<feature type="transmembrane region" description="Helical" evidence="13">
    <location>
        <begin position="352"/>
        <end position="373"/>
    </location>
</feature>
<feature type="transmembrane region" description="Helical" evidence="13">
    <location>
        <begin position="190"/>
        <end position="213"/>
    </location>
</feature>
<dbReference type="GO" id="GO:0005886">
    <property type="term" value="C:plasma membrane"/>
    <property type="evidence" value="ECO:0007669"/>
    <property type="project" value="UniProtKB-SubCell"/>
</dbReference>
<comment type="similarity">
    <text evidence="3">Belongs to the multi antimicrobial extrusion (MATE) (TC 2.A.66.1) family.</text>
</comment>
<dbReference type="EMBL" id="SVNY01000006">
    <property type="protein sequence ID" value="MBE6834357.1"/>
    <property type="molecule type" value="Genomic_DNA"/>
</dbReference>
<dbReference type="PIRSF" id="PIRSF006603">
    <property type="entry name" value="DinF"/>
    <property type="match status" value="1"/>
</dbReference>
<feature type="transmembrane region" description="Helical" evidence="13">
    <location>
        <begin position="90"/>
        <end position="112"/>
    </location>
</feature>
<feature type="transmembrane region" description="Helical" evidence="13">
    <location>
        <begin position="312"/>
        <end position="332"/>
    </location>
</feature>
<dbReference type="NCBIfam" id="TIGR00797">
    <property type="entry name" value="matE"/>
    <property type="match status" value="1"/>
</dbReference>
<evidence type="ECO:0000256" key="7">
    <source>
        <dbReference type="ARBA" id="ARBA00022475"/>
    </source>
</evidence>
<keyword evidence="8 13" id="KW-0812">Transmembrane</keyword>